<dbReference type="EMBL" id="CP010868">
    <property type="protein sequence ID" value="AJM92580.1"/>
    <property type="molecule type" value="Genomic_DNA"/>
</dbReference>
<dbReference type="PATRIC" id="fig|1582439.9.peg.1414"/>
<dbReference type="STRING" id="1582439.NPIRD3C_1368"/>
<sequence length="124" mass="14740">MTTYNEYLKSILSQILESYDHLSEIQEKPGDLDVIKKELLKISGFLKVISNKIDESKIHHSDFKPLKLKFKHYLTNYSFEQEIETMAPLYHEDLHRVKNMRLKILESLEENKMMADVKELLEKV</sequence>
<dbReference type="GeneID" id="41600496"/>
<reference evidence="2" key="1">
    <citation type="submission" date="2015-02" db="EMBL/GenBank/DDBJ databases">
        <title>Characterization of two novel Thaumarchaeota isolated from the Northern Adriatic Sea.</title>
        <authorList>
            <person name="Bayer B."/>
            <person name="Vojvoda J."/>
            <person name="Offre P."/>
            <person name="Srivastava A."/>
            <person name="Elisabeth N."/>
            <person name="Garcia J.A.L."/>
            <person name="Schleper C."/>
            <person name="Herndl G.J."/>
        </authorList>
    </citation>
    <scope>NUCLEOTIDE SEQUENCE [LARGE SCALE GENOMIC DNA]</scope>
    <source>
        <strain evidence="2">D3C</strain>
    </source>
</reference>
<dbReference type="RefSeq" id="WP_237087629.1">
    <property type="nucleotide sequence ID" value="NZ_CP010868.1"/>
</dbReference>
<evidence type="ECO:0000313" key="2">
    <source>
        <dbReference type="Proteomes" id="UP000032027"/>
    </source>
</evidence>
<dbReference type="Proteomes" id="UP000032027">
    <property type="component" value="Chromosome"/>
</dbReference>
<organism evidence="1 2">
    <name type="scientific">Nitrosopumilus piranensis</name>
    <dbReference type="NCBI Taxonomy" id="1582439"/>
    <lineage>
        <taxon>Archaea</taxon>
        <taxon>Nitrososphaerota</taxon>
        <taxon>Nitrososphaeria</taxon>
        <taxon>Nitrosopumilales</taxon>
        <taxon>Nitrosopumilaceae</taxon>
        <taxon>Nitrosopumilus</taxon>
    </lineage>
</organism>
<name>A0A0C5C005_9ARCH</name>
<keyword evidence="2" id="KW-1185">Reference proteome</keyword>
<evidence type="ECO:0000313" key="1">
    <source>
        <dbReference type="EMBL" id="AJM92580.1"/>
    </source>
</evidence>
<proteinExistence type="predicted"/>
<protein>
    <submittedName>
        <fullName evidence="1">Uncharacterized protein</fullName>
    </submittedName>
</protein>
<dbReference type="HOGENOM" id="CLU_1998648_0_0_2"/>
<accession>A0A0C5C005</accession>
<dbReference type="KEGG" id="nid:NPIRD3C_1368"/>
<reference evidence="1 2" key="2">
    <citation type="journal article" date="2016" name="ISME J.">
        <title>Physiological and genomic characterization of two novel marine thaumarchaeal strains indicates niche differentiation.</title>
        <authorList>
            <person name="Bayer B."/>
            <person name="Vojvoda J."/>
            <person name="Offre P."/>
            <person name="Alves R.J."/>
            <person name="Elisabeth N.H."/>
            <person name="Garcia J.A."/>
            <person name="Volland J.M."/>
            <person name="Srivastava A."/>
            <person name="Schleper C."/>
            <person name="Herndl G.J."/>
        </authorList>
    </citation>
    <scope>NUCLEOTIDE SEQUENCE [LARGE SCALE GENOMIC DNA]</scope>
    <source>
        <strain evidence="1 2">D3C</strain>
    </source>
</reference>
<reference evidence="1 2" key="3">
    <citation type="journal article" date="2019" name="Int. J. Syst. Evol. Microbiol.">
        <title>Nitrosopumilus adriaticus sp. nov. and Nitrosopumilus piranensis sp. nov., two ammonia-oxidizing archaea from the Adriatic Sea and members of the class Nitrososphaeria.</title>
        <authorList>
            <person name="Bayer B."/>
            <person name="Vojvoda J."/>
            <person name="Reinthaler T."/>
            <person name="Reyes C."/>
            <person name="Pinto M."/>
            <person name="Herndl G.J."/>
        </authorList>
    </citation>
    <scope>NUCLEOTIDE SEQUENCE [LARGE SCALE GENOMIC DNA]</scope>
    <source>
        <strain evidence="1 2">D3C</strain>
    </source>
</reference>
<dbReference type="AlphaFoldDB" id="A0A0C5C005"/>
<gene>
    <name evidence="1" type="ORF">NPIRD3C_1368</name>
</gene>